<evidence type="ECO:0000313" key="3">
    <source>
        <dbReference type="Proteomes" id="UP000265411"/>
    </source>
</evidence>
<keyword evidence="3" id="KW-1185">Reference proteome</keyword>
<dbReference type="Pfam" id="PF10099">
    <property type="entry name" value="RskA_C"/>
    <property type="match status" value="1"/>
</dbReference>
<dbReference type="OrthoDB" id="5298046at2"/>
<accession>A0A395QZJ1</accession>
<dbReference type="GO" id="GO:0016989">
    <property type="term" value="F:sigma factor antagonist activity"/>
    <property type="evidence" value="ECO:0007669"/>
    <property type="project" value="TreeGrafter"/>
</dbReference>
<evidence type="ECO:0000313" key="2">
    <source>
        <dbReference type="EMBL" id="RGP53297.1"/>
    </source>
</evidence>
<proteinExistence type="predicted"/>
<dbReference type="RefSeq" id="WP_118131577.1">
    <property type="nucleotide sequence ID" value="NZ_LMAZ01000006.1"/>
</dbReference>
<protein>
    <submittedName>
        <fullName evidence="2">Anti-sigma factor</fullName>
    </submittedName>
</protein>
<name>A0A395QZJ1_9PSED</name>
<dbReference type="GO" id="GO:0006417">
    <property type="term" value="P:regulation of translation"/>
    <property type="evidence" value="ECO:0007669"/>
    <property type="project" value="TreeGrafter"/>
</dbReference>
<dbReference type="InterPro" id="IPR051474">
    <property type="entry name" value="Anti-sigma-K/W_factor"/>
</dbReference>
<comment type="caution">
    <text evidence="2">The sequence shown here is derived from an EMBL/GenBank/DDBJ whole genome shotgun (WGS) entry which is preliminary data.</text>
</comment>
<dbReference type="EMBL" id="LMAZ01000006">
    <property type="protein sequence ID" value="RGP53297.1"/>
    <property type="molecule type" value="Genomic_DNA"/>
</dbReference>
<dbReference type="GO" id="GO:0005886">
    <property type="term" value="C:plasma membrane"/>
    <property type="evidence" value="ECO:0007669"/>
    <property type="project" value="InterPro"/>
</dbReference>
<dbReference type="PANTHER" id="PTHR37461:SF1">
    <property type="entry name" value="ANTI-SIGMA-K FACTOR RSKA"/>
    <property type="match status" value="1"/>
</dbReference>
<evidence type="ECO:0000259" key="1">
    <source>
        <dbReference type="Pfam" id="PF10099"/>
    </source>
</evidence>
<dbReference type="PANTHER" id="PTHR37461">
    <property type="entry name" value="ANTI-SIGMA-K FACTOR RSKA"/>
    <property type="match status" value="1"/>
</dbReference>
<dbReference type="Proteomes" id="UP000265411">
    <property type="component" value="Unassembled WGS sequence"/>
</dbReference>
<dbReference type="InterPro" id="IPR018764">
    <property type="entry name" value="RskA_C"/>
</dbReference>
<organism evidence="2 3">
    <name type="scientific">Pseudomonas abyssi</name>
    <dbReference type="NCBI Taxonomy" id="170540"/>
    <lineage>
        <taxon>Bacteria</taxon>
        <taxon>Pseudomonadati</taxon>
        <taxon>Pseudomonadota</taxon>
        <taxon>Gammaproteobacteria</taxon>
        <taxon>Pseudomonadales</taxon>
        <taxon>Pseudomonadaceae</taxon>
        <taxon>Pseudomonas</taxon>
    </lineage>
</organism>
<feature type="domain" description="Anti-sigma K factor RskA C-terminal" evidence="1">
    <location>
        <begin position="102"/>
        <end position="226"/>
    </location>
</feature>
<dbReference type="AlphaFoldDB" id="A0A395QZJ1"/>
<sequence length="238" mass="25555">MIPQAPEQRRALIGEYVLGLLDEPEASEVRELIEHDRAAARMALEWEYHLLDLADALPAQQPSPALWQRLQQSLGWLPASGATEGGLSRWWNSLGLWRLTSAGLALLVLLSWLPGVLRDAQTGASYTAVLQVPGESARPGWVITVDGDGTLTLDSLVADSIPADRSVQFWTLIDPEDGPRSLGLIEPGKGVTLSAEQIGAVQAGQLFELTLEPKGGSPLDRPTGPVLYIGRAVLTASN</sequence>
<gene>
    <name evidence="2" type="ORF">ASB58_15590</name>
</gene>
<reference evidence="2 3" key="1">
    <citation type="journal article" date="2018" name="Syst. Appl. Microbiol.">
        <title>Pseudomonas gallaeciensis sp. nov., isolated from crude-oil-contaminated intertidal sand samples after the Prestige oil spill.</title>
        <authorList>
            <person name="Mulet M."/>
            <person name="Sanchez D."/>
            <person name="Rodriguez A.C."/>
            <person name="Nogales B."/>
            <person name="Bosch R."/>
            <person name="Busquets A."/>
            <person name="Gomila M."/>
            <person name="Lalucat J."/>
            <person name="Garcia-Valdes E."/>
        </authorList>
    </citation>
    <scope>NUCLEOTIDE SEQUENCE [LARGE SCALE GENOMIC DNA]</scope>
    <source>
        <strain evidence="2 3">V113</strain>
    </source>
</reference>